<dbReference type="GO" id="GO:0000976">
    <property type="term" value="F:transcription cis-regulatory region binding"/>
    <property type="evidence" value="ECO:0007669"/>
    <property type="project" value="TreeGrafter"/>
</dbReference>
<dbReference type="PANTHER" id="PTHR30055:SF234">
    <property type="entry name" value="HTH-TYPE TRANSCRIPTIONAL REGULATOR BETI"/>
    <property type="match status" value="1"/>
</dbReference>
<dbReference type="EMBL" id="SHKR01000011">
    <property type="protein sequence ID" value="RZU18692.1"/>
    <property type="molecule type" value="Genomic_DNA"/>
</dbReference>
<keyword evidence="2 4" id="KW-0238">DNA-binding</keyword>
<dbReference type="Pfam" id="PF13305">
    <property type="entry name" value="TetR_C_33"/>
    <property type="match status" value="1"/>
</dbReference>
<dbReference type="Pfam" id="PF00440">
    <property type="entry name" value="TetR_N"/>
    <property type="match status" value="1"/>
</dbReference>
<dbReference type="InterPro" id="IPR050109">
    <property type="entry name" value="HTH-type_TetR-like_transc_reg"/>
</dbReference>
<evidence type="ECO:0000256" key="3">
    <source>
        <dbReference type="ARBA" id="ARBA00023163"/>
    </source>
</evidence>
<organism evidence="6 7">
    <name type="scientific">Kribbella rubisoli</name>
    <dbReference type="NCBI Taxonomy" id="3075929"/>
    <lineage>
        <taxon>Bacteria</taxon>
        <taxon>Bacillati</taxon>
        <taxon>Actinomycetota</taxon>
        <taxon>Actinomycetes</taxon>
        <taxon>Propionibacteriales</taxon>
        <taxon>Kribbellaceae</taxon>
        <taxon>Kribbella</taxon>
    </lineage>
</organism>
<dbReference type="GO" id="GO:0003700">
    <property type="term" value="F:DNA-binding transcription factor activity"/>
    <property type="evidence" value="ECO:0007669"/>
    <property type="project" value="TreeGrafter"/>
</dbReference>
<keyword evidence="3" id="KW-0804">Transcription</keyword>
<evidence type="ECO:0000256" key="2">
    <source>
        <dbReference type="ARBA" id="ARBA00023125"/>
    </source>
</evidence>
<dbReference type="AlphaFoldDB" id="A0A4Q7X6H9"/>
<sequence length="197" mass="21902">MPTQTRRERAREERRTLILRAARDLAESEGWDAVTTRRLAEAVDYSQPVLYGHFKNMDAIADAVALEGIEELTDVFRAARSSAKDDTAGLRALAHAYLDYADQHPAVYEAMFVRRTDLQFGRSETPASLIDAFNQIRSAVEPFGTGDAETLTEVFWSSLHGLATLTHGARLRPTHREARVDLLVARFSGTFPPAAAE</sequence>
<dbReference type="InterPro" id="IPR001647">
    <property type="entry name" value="HTH_TetR"/>
</dbReference>
<protein>
    <submittedName>
        <fullName evidence="6">TetR family transcriptional regulator</fullName>
    </submittedName>
</protein>
<accession>A0A4Q7X6H9</accession>
<evidence type="ECO:0000313" key="6">
    <source>
        <dbReference type="EMBL" id="RZU18692.1"/>
    </source>
</evidence>
<name>A0A4Q7X6H9_9ACTN</name>
<keyword evidence="7" id="KW-1185">Reference proteome</keyword>
<dbReference type="InterPro" id="IPR025996">
    <property type="entry name" value="MT1864/Rv1816-like_C"/>
</dbReference>
<reference evidence="6 7" key="1">
    <citation type="journal article" date="2015" name="Stand. Genomic Sci.">
        <title>Genomic Encyclopedia of Bacterial and Archaeal Type Strains, Phase III: the genomes of soil and plant-associated and newly described type strains.</title>
        <authorList>
            <person name="Whitman W.B."/>
            <person name="Woyke T."/>
            <person name="Klenk H.P."/>
            <person name="Zhou Y."/>
            <person name="Lilburn T.G."/>
            <person name="Beck B.J."/>
            <person name="De Vos P."/>
            <person name="Vandamme P."/>
            <person name="Eisen J.A."/>
            <person name="Garrity G."/>
            <person name="Hugenholtz P."/>
            <person name="Kyrpides N.C."/>
        </authorList>
    </citation>
    <scope>NUCLEOTIDE SEQUENCE [LARGE SCALE GENOMIC DNA]</scope>
    <source>
        <strain evidence="6 7">VKM Ac-2540</strain>
    </source>
</reference>
<dbReference type="SUPFAM" id="SSF46689">
    <property type="entry name" value="Homeodomain-like"/>
    <property type="match status" value="1"/>
</dbReference>
<dbReference type="Gene3D" id="1.10.357.10">
    <property type="entry name" value="Tetracycline Repressor, domain 2"/>
    <property type="match status" value="1"/>
</dbReference>
<dbReference type="InterPro" id="IPR036271">
    <property type="entry name" value="Tet_transcr_reg_TetR-rel_C_sf"/>
</dbReference>
<keyword evidence="1" id="KW-0805">Transcription regulation</keyword>
<proteinExistence type="predicted"/>
<comment type="caution">
    <text evidence="6">The sequence shown here is derived from an EMBL/GenBank/DDBJ whole genome shotgun (WGS) entry which is preliminary data.</text>
</comment>
<feature type="domain" description="HTH tetR-type" evidence="5">
    <location>
        <begin position="12"/>
        <end position="72"/>
    </location>
</feature>
<gene>
    <name evidence="6" type="ORF">EV645_0891</name>
</gene>
<dbReference type="OrthoDB" id="4641396at2"/>
<dbReference type="SUPFAM" id="SSF48498">
    <property type="entry name" value="Tetracyclin repressor-like, C-terminal domain"/>
    <property type="match status" value="1"/>
</dbReference>
<evidence type="ECO:0000256" key="4">
    <source>
        <dbReference type="PROSITE-ProRule" id="PRU00335"/>
    </source>
</evidence>
<feature type="DNA-binding region" description="H-T-H motif" evidence="4">
    <location>
        <begin position="35"/>
        <end position="54"/>
    </location>
</feature>
<dbReference type="RefSeq" id="WP_130439977.1">
    <property type="nucleotide sequence ID" value="NZ_SHKR01000011.1"/>
</dbReference>
<dbReference type="Proteomes" id="UP000292027">
    <property type="component" value="Unassembled WGS sequence"/>
</dbReference>
<evidence type="ECO:0000259" key="5">
    <source>
        <dbReference type="PROSITE" id="PS50977"/>
    </source>
</evidence>
<dbReference type="InterPro" id="IPR009057">
    <property type="entry name" value="Homeodomain-like_sf"/>
</dbReference>
<evidence type="ECO:0000256" key="1">
    <source>
        <dbReference type="ARBA" id="ARBA00023015"/>
    </source>
</evidence>
<dbReference type="PANTHER" id="PTHR30055">
    <property type="entry name" value="HTH-TYPE TRANSCRIPTIONAL REGULATOR RUTR"/>
    <property type="match status" value="1"/>
</dbReference>
<evidence type="ECO:0000313" key="7">
    <source>
        <dbReference type="Proteomes" id="UP000292027"/>
    </source>
</evidence>
<dbReference type="PROSITE" id="PS50977">
    <property type="entry name" value="HTH_TETR_2"/>
    <property type="match status" value="1"/>
</dbReference>